<dbReference type="EMBL" id="UINC01046037">
    <property type="protein sequence ID" value="SVB53535.1"/>
    <property type="molecule type" value="Genomic_DNA"/>
</dbReference>
<protein>
    <submittedName>
        <fullName evidence="1">Uncharacterized protein</fullName>
    </submittedName>
</protein>
<dbReference type="InterPro" id="IPR025975">
    <property type="entry name" value="Polysacc_lyase"/>
</dbReference>
<accession>A0A382ET05</accession>
<dbReference type="Gene3D" id="2.60.120.200">
    <property type="match status" value="1"/>
</dbReference>
<evidence type="ECO:0000313" key="1">
    <source>
        <dbReference type="EMBL" id="SVB53535.1"/>
    </source>
</evidence>
<organism evidence="1">
    <name type="scientific">marine metagenome</name>
    <dbReference type="NCBI Taxonomy" id="408172"/>
    <lineage>
        <taxon>unclassified sequences</taxon>
        <taxon>metagenomes</taxon>
        <taxon>ecological metagenomes</taxon>
    </lineage>
</organism>
<proteinExistence type="predicted"/>
<dbReference type="Pfam" id="PF14099">
    <property type="entry name" value="Polysacc_lyase"/>
    <property type="match status" value="1"/>
</dbReference>
<name>A0A382ET05_9ZZZZ</name>
<sequence length="181" mass="20490">MKKLLGILVLGLLLIPTLAMSGTFKDEEGKFGLKTKKSGFKFHLNFMDHNDYNFQYIKDKTKARAGKYFQRFEVRDGDCFGDEGWSDCDTNRERVEFSTRPEQRPKKNQCYGYSLMLSKDFIDTHPTNTSLGQVHQKGGPTGTAGGLASFPPLIQIDARQGYLFFNWHELSGSATNVIDES</sequence>
<gene>
    <name evidence="1" type="ORF">METZ01_LOCUS206389</name>
</gene>
<dbReference type="AlphaFoldDB" id="A0A382ET05"/>
<feature type="non-terminal residue" evidence="1">
    <location>
        <position position="181"/>
    </location>
</feature>
<reference evidence="1" key="1">
    <citation type="submission" date="2018-05" db="EMBL/GenBank/DDBJ databases">
        <authorList>
            <person name="Lanie J.A."/>
            <person name="Ng W.-L."/>
            <person name="Kazmierczak K.M."/>
            <person name="Andrzejewski T.M."/>
            <person name="Davidsen T.M."/>
            <person name="Wayne K.J."/>
            <person name="Tettelin H."/>
            <person name="Glass J.I."/>
            <person name="Rusch D."/>
            <person name="Podicherti R."/>
            <person name="Tsui H.-C.T."/>
            <person name="Winkler M.E."/>
        </authorList>
    </citation>
    <scope>NUCLEOTIDE SEQUENCE</scope>
</reference>